<keyword evidence="2" id="KW-1185">Reference proteome</keyword>
<gene>
    <name evidence="1" type="ORF">L596_022858</name>
</gene>
<organism evidence="1 2">
    <name type="scientific">Steinernema carpocapsae</name>
    <name type="common">Entomopathogenic nematode</name>
    <dbReference type="NCBI Taxonomy" id="34508"/>
    <lineage>
        <taxon>Eukaryota</taxon>
        <taxon>Metazoa</taxon>
        <taxon>Ecdysozoa</taxon>
        <taxon>Nematoda</taxon>
        <taxon>Chromadorea</taxon>
        <taxon>Rhabditida</taxon>
        <taxon>Tylenchina</taxon>
        <taxon>Panagrolaimomorpha</taxon>
        <taxon>Strongyloidoidea</taxon>
        <taxon>Steinernematidae</taxon>
        <taxon>Steinernema</taxon>
    </lineage>
</organism>
<evidence type="ECO:0000313" key="1">
    <source>
        <dbReference type="EMBL" id="TKR66583.1"/>
    </source>
</evidence>
<reference evidence="1 2" key="1">
    <citation type="journal article" date="2015" name="Genome Biol.">
        <title>Comparative genomics of Steinernema reveals deeply conserved gene regulatory networks.</title>
        <authorList>
            <person name="Dillman A.R."/>
            <person name="Macchietto M."/>
            <person name="Porter C.F."/>
            <person name="Rogers A."/>
            <person name="Williams B."/>
            <person name="Antoshechkin I."/>
            <person name="Lee M.M."/>
            <person name="Goodwin Z."/>
            <person name="Lu X."/>
            <person name="Lewis E.E."/>
            <person name="Goodrich-Blair H."/>
            <person name="Stock S.P."/>
            <person name="Adams B.J."/>
            <person name="Sternberg P.W."/>
            <person name="Mortazavi A."/>
        </authorList>
    </citation>
    <scope>NUCLEOTIDE SEQUENCE [LARGE SCALE GENOMIC DNA]</scope>
    <source>
        <strain evidence="1 2">ALL</strain>
    </source>
</reference>
<dbReference type="EMBL" id="AZBU02000008">
    <property type="protein sequence ID" value="TKR66583.1"/>
    <property type="molecule type" value="Genomic_DNA"/>
</dbReference>
<protein>
    <submittedName>
        <fullName evidence="1">Uncharacterized protein</fullName>
    </submittedName>
</protein>
<reference evidence="1 2" key="2">
    <citation type="journal article" date="2019" name="G3 (Bethesda)">
        <title>Hybrid Assembly of the Genome of the Entomopathogenic Nematode Steinernema carpocapsae Identifies the X-Chromosome.</title>
        <authorList>
            <person name="Serra L."/>
            <person name="Macchietto M."/>
            <person name="Macias-Munoz A."/>
            <person name="McGill C.J."/>
            <person name="Rodriguez I.M."/>
            <person name="Rodriguez B."/>
            <person name="Murad R."/>
            <person name="Mortazavi A."/>
        </authorList>
    </citation>
    <scope>NUCLEOTIDE SEQUENCE [LARGE SCALE GENOMIC DNA]</scope>
    <source>
        <strain evidence="1 2">ALL</strain>
    </source>
</reference>
<comment type="caution">
    <text evidence="1">The sequence shown here is derived from an EMBL/GenBank/DDBJ whole genome shotgun (WGS) entry which is preliminary data.</text>
</comment>
<name>A0A4U5MCR4_STECR</name>
<accession>A0A4U5MCR4</accession>
<dbReference type="AlphaFoldDB" id="A0A4U5MCR4"/>
<sequence length="117" mass="13324">MTNSRNSEEFLHRGAIKNSLTLIVKRFINFGKDLKGHCFNLVEFQKLQSGQYEITLRSSWDVEWGLNGYLTIVTENPQVMMGTTFDYIGIQRLGPKPQLMKKASEAGEDGPSVRWAI</sequence>
<dbReference type="Proteomes" id="UP000298663">
    <property type="component" value="Unassembled WGS sequence"/>
</dbReference>
<proteinExistence type="predicted"/>
<evidence type="ECO:0000313" key="2">
    <source>
        <dbReference type="Proteomes" id="UP000298663"/>
    </source>
</evidence>